<dbReference type="InterPro" id="IPR048422">
    <property type="entry name" value="NOA1/YqeH-like_C"/>
</dbReference>
<evidence type="ECO:0000313" key="3">
    <source>
        <dbReference type="Proteomes" id="UP000199695"/>
    </source>
</evidence>
<dbReference type="Proteomes" id="UP000199695">
    <property type="component" value="Unassembled WGS sequence"/>
</dbReference>
<protein>
    <recommendedName>
        <fullName evidence="1">CP-type G domain-containing protein</fullName>
    </recommendedName>
</protein>
<dbReference type="NCBIfam" id="TIGR03597">
    <property type="entry name" value="GTPase_YqeH"/>
    <property type="match status" value="1"/>
</dbReference>
<dbReference type="Pfam" id="PF01926">
    <property type="entry name" value="MMR_HSR1"/>
    <property type="match status" value="1"/>
</dbReference>
<dbReference type="OrthoDB" id="9773841at2"/>
<dbReference type="Pfam" id="PF21516">
    <property type="entry name" value="YqeH-like_C"/>
    <property type="match status" value="1"/>
</dbReference>
<dbReference type="CDD" id="cd01855">
    <property type="entry name" value="YqeH"/>
    <property type="match status" value="1"/>
</dbReference>
<keyword evidence="3" id="KW-1185">Reference proteome</keyword>
<dbReference type="EMBL" id="FOCQ01000005">
    <property type="protein sequence ID" value="SEN03278.1"/>
    <property type="molecule type" value="Genomic_DNA"/>
</dbReference>
<dbReference type="PANTHER" id="PTHR46434:SF1">
    <property type="entry name" value="GENETIC INTERACTOR OF PROHIBITINS 3, MITOCHONDRIAL"/>
    <property type="match status" value="1"/>
</dbReference>
<dbReference type="GO" id="GO:0005525">
    <property type="term" value="F:GTP binding"/>
    <property type="evidence" value="ECO:0007669"/>
    <property type="project" value="InterPro"/>
</dbReference>
<organism evidence="2 3">
    <name type="scientific">Lihuaxuella thermophila</name>
    <dbReference type="NCBI Taxonomy" id="1173111"/>
    <lineage>
        <taxon>Bacteria</taxon>
        <taxon>Bacillati</taxon>
        <taxon>Bacillota</taxon>
        <taxon>Bacilli</taxon>
        <taxon>Bacillales</taxon>
        <taxon>Thermoactinomycetaceae</taxon>
        <taxon>Lihuaxuella</taxon>
    </lineage>
</organism>
<dbReference type="PANTHER" id="PTHR46434">
    <property type="entry name" value="GENETIC INTERACTOR OF PROHIBITINS 3, MITOCHONDRIAL"/>
    <property type="match status" value="1"/>
</dbReference>
<sequence>MSEEREYVCHGCGVLIQTEDPGKLGYVPESALTREEVLCQRCFRIRHYGDIGTVAQDPDLYLKKLSEIADTNSLVVQIVDLFDFAGSWIPGIHRHIGNNPLLLLANKIDLFPRSVKWGRLREWLMEAAQGLGVTPVDVVLCSAAKGINMDKAVQAIEKHRQGRDVYIVGTTNAGKSTFINRLLRDLGGEEKDVITTSPYPGTTLDAIRIPLDDGKAIVDTPGIVRKDRISEWMSPNDLKVIVPSSTIHPKVYQLNDRQTLFLGGLARLDFVSGPRQPFVCYVSNRLYVHRTKLDHAQVFQEKHHGELLVPPDKPETLPPWTKHVIHLSGKEKEDVVITGLGWISCGKEKALLHVWAPEGIRVVTRPAMI</sequence>
<dbReference type="PROSITE" id="PS51721">
    <property type="entry name" value="G_CP"/>
    <property type="match status" value="1"/>
</dbReference>
<dbReference type="InterPro" id="IPR027417">
    <property type="entry name" value="P-loop_NTPase"/>
</dbReference>
<feature type="domain" description="CP-type G" evidence="1">
    <location>
        <begin position="62"/>
        <end position="226"/>
    </location>
</feature>
<dbReference type="InterPro" id="IPR050896">
    <property type="entry name" value="Mito_lipid_metab_GTPase"/>
</dbReference>
<dbReference type="Gene3D" id="3.40.50.300">
    <property type="entry name" value="P-loop containing nucleotide triphosphate hydrolases"/>
    <property type="match status" value="1"/>
</dbReference>
<dbReference type="InterPro" id="IPR006073">
    <property type="entry name" value="GTP-bd"/>
</dbReference>
<dbReference type="SUPFAM" id="SSF52540">
    <property type="entry name" value="P-loop containing nucleoside triphosphate hydrolases"/>
    <property type="match status" value="1"/>
</dbReference>
<dbReference type="InterPro" id="IPR019988">
    <property type="entry name" value="GTP-bd_ribosome_bgen_YqeH"/>
</dbReference>
<dbReference type="RefSeq" id="WP_089966577.1">
    <property type="nucleotide sequence ID" value="NZ_FOCQ01000005.1"/>
</dbReference>
<dbReference type="AlphaFoldDB" id="A0A1H8D9P9"/>
<reference evidence="2 3" key="1">
    <citation type="submission" date="2016-10" db="EMBL/GenBank/DDBJ databases">
        <authorList>
            <person name="de Groot N.N."/>
        </authorList>
    </citation>
    <scope>NUCLEOTIDE SEQUENCE [LARGE SCALE GENOMIC DNA]</scope>
    <source>
        <strain evidence="2 3">DSM 46701</strain>
    </source>
</reference>
<dbReference type="InterPro" id="IPR030378">
    <property type="entry name" value="G_CP_dom"/>
</dbReference>
<accession>A0A1H8D9P9</accession>
<dbReference type="STRING" id="1173111.SAMN05444955_10533"/>
<proteinExistence type="predicted"/>
<evidence type="ECO:0000313" key="2">
    <source>
        <dbReference type="EMBL" id="SEN03278.1"/>
    </source>
</evidence>
<gene>
    <name evidence="2" type="ORF">SAMN05444955_10533</name>
</gene>
<evidence type="ECO:0000259" key="1">
    <source>
        <dbReference type="PROSITE" id="PS51721"/>
    </source>
</evidence>
<name>A0A1H8D9P9_9BACL</name>